<name>A0A8H6Z117_9AGAR</name>
<proteinExistence type="inferred from homology"/>
<feature type="transmembrane region" description="Helical" evidence="5">
    <location>
        <begin position="160"/>
        <end position="183"/>
    </location>
</feature>
<protein>
    <recommendedName>
        <fullName evidence="5">Protein-S-isoprenylcysteine O-methyltransferase</fullName>
        <ecNumber evidence="5">2.1.1.100</ecNumber>
    </recommendedName>
</protein>
<evidence type="ECO:0000256" key="1">
    <source>
        <dbReference type="ARBA" id="ARBA00004141"/>
    </source>
</evidence>
<dbReference type="Gene3D" id="1.20.120.1630">
    <property type="match status" value="1"/>
</dbReference>
<evidence type="ECO:0000256" key="5">
    <source>
        <dbReference type="RuleBase" id="RU362022"/>
    </source>
</evidence>
<evidence type="ECO:0000256" key="4">
    <source>
        <dbReference type="ARBA" id="ARBA00023136"/>
    </source>
</evidence>
<dbReference type="OrthoDB" id="422086at2759"/>
<reference evidence="6" key="1">
    <citation type="submission" date="2020-05" db="EMBL/GenBank/DDBJ databases">
        <title>Mycena genomes resolve the evolution of fungal bioluminescence.</title>
        <authorList>
            <person name="Tsai I.J."/>
        </authorList>
    </citation>
    <scope>NUCLEOTIDE SEQUENCE</scope>
    <source>
        <strain evidence="6">160909Yilan</strain>
    </source>
</reference>
<dbReference type="EC" id="2.1.1.100" evidence="5"/>
<dbReference type="GO" id="GO:0032259">
    <property type="term" value="P:methylation"/>
    <property type="evidence" value="ECO:0007669"/>
    <property type="project" value="UniProtKB-KW"/>
</dbReference>
<comment type="similarity">
    <text evidence="5">Belongs to the class VI-like SAM-binding methyltransferase superfamily. Isoprenylcysteine carboxyl methyltransferase family.</text>
</comment>
<dbReference type="GO" id="GO:0005789">
    <property type="term" value="C:endoplasmic reticulum membrane"/>
    <property type="evidence" value="ECO:0007669"/>
    <property type="project" value="UniProtKB-SubCell"/>
</dbReference>
<keyword evidence="3 5" id="KW-1133">Transmembrane helix</keyword>
<keyword evidence="5" id="KW-0808">Transferase</keyword>
<dbReference type="EMBL" id="JACAZH010000005">
    <property type="protein sequence ID" value="KAF7367896.1"/>
    <property type="molecule type" value="Genomic_DNA"/>
</dbReference>
<accession>A0A8H6Z117</accession>
<evidence type="ECO:0000313" key="6">
    <source>
        <dbReference type="EMBL" id="KAF7367896.1"/>
    </source>
</evidence>
<dbReference type="AlphaFoldDB" id="A0A8H6Z117"/>
<evidence type="ECO:0000313" key="7">
    <source>
        <dbReference type="Proteomes" id="UP000623467"/>
    </source>
</evidence>
<keyword evidence="2 5" id="KW-0812">Transmembrane</keyword>
<comment type="subcellular location">
    <subcellularLocation>
        <location evidence="5">Endoplasmic reticulum membrane</location>
        <topology evidence="5">Multi-pass membrane protein</topology>
    </subcellularLocation>
    <subcellularLocation>
        <location evidence="1">Membrane</location>
        <topology evidence="1">Multi-pass membrane protein</topology>
    </subcellularLocation>
</comment>
<comment type="catalytic activity">
    <reaction evidence="5">
        <text>[protein]-C-terminal S-[(2E,6E)-farnesyl]-L-cysteine + S-adenosyl-L-methionine = [protein]-C-terminal S-[(2E,6E)-farnesyl]-L-cysteine methyl ester + S-adenosyl-L-homocysteine</text>
        <dbReference type="Rhea" id="RHEA:21672"/>
        <dbReference type="Rhea" id="RHEA-COMP:12125"/>
        <dbReference type="Rhea" id="RHEA-COMP:12126"/>
        <dbReference type="ChEBI" id="CHEBI:57856"/>
        <dbReference type="ChEBI" id="CHEBI:59789"/>
        <dbReference type="ChEBI" id="CHEBI:90510"/>
        <dbReference type="ChEBI" id="CHEBI:90511"/>
        <dbReference type="EC" id="2.1.1.100"/>
    </reaction>
</comment>
<organism evidence="6 7">
    <name type="scientific">Mycena sanguinolenta</name>
    <dbReference type="NCBI Taxonomy" id="230812"/>
    <lineage>
        <taxon>Eukaryota</taxon>
        <taxon>Fungi</taxon>
        <taxon>Dikarya</taxon>
        <taxon>Basidiomycota</taxon>
        <taxon>Agaricomycotina</taxon>
        <taxon>Agaricomycetes</taxon>
        <taxon>Agaricomycetidae</taxon>
        <taxon>Agaricales</taxon>
        <taxon>Marasmiineae</taxon>
        <taxon>Mycenaceae</taxon>
        <taxon>Mycena</taxon>
    </lineage>
</organism>
<dbReference type="InterPro" id="IPR007269">
    <property type="entry name" value="ICMT_MeTrfase"/>
</dbReference>
<keyword evidence="7" id="KW-1185">Reference proteome</keyword>
<evidence type="ECO:0000256" key="2">
    <source>
        <dbReference type="ARBA" id="ARBA00022692"/>
    </source>
</evidence>
<gene>
    <name evidence="6" type="ORF">MSAN_00854400</name>
</gene>
<feature type="transmembrane region" description="Helical" evidence="5">
    <location>
        <begin position="109"/>
        <end position="131"/>
    </location>
</feature>
<feature type="transmembrane region" description="Helical" evidence="5">
    <location>
        <begin position="52"/>
        <end position="72"/>
    </location>
</feature>
<keyword evidence="4 5" id="KW-0472">Membrane</keyword>
<keyword evidence="5" id="KW-0489">Methyltransferase</keyword>
<feature type="transmembrane region" description="Helical" evidence="5">
    <location>
        <begin position="195"/>
        <end position="217"/>
    </location>
</feature>
<dbReference type="PANTHER" id="PTHR12714:SF9">
    <property type="entry name" value="PROTEIN-S-ISOPRENYLCYSTEINE O-METHYLTRANSFERASE"/>
    <property type="match status" value="1"/>
</dbReference>
<dbReference type="Pfam" id="PF04140">
    <property type="entry name" value="ICMT"/>
    <property type="match status" value="1"/>
</dbReference>
<evidence type="ECO:0000256" key="3">
    <source>
        <dbReference type="ARBA" id="ARBA00022989"/>
    </source>
</evidence>
<sequence>MSTTRLVLVLVQTLFNELASTPPNPTPEKGRYATDQLYIFRLGPLILRIQQLLVRLCTALEILFYLLALDAFSTFIPSHGYRIPLPASESALHLPRAFAKPTPLTPTPVFLFGVLLVVAGGLLRLTCFRYLGELFTFHLSVHPSHRLITSGPYSIVRHPAYVGSLSIIAGLICSHFTPGSWLWEIGPLAFLSLHPFVGIGSVRACVAFAFAAVWWLWTLGIGLSRVVAEDKQMCLLFQEEWDAYAARVRWWFIPGLI</sequence>
<dbReference type="Proteomes" id="UP000623467">
    <property type="component" value="Unassembled WGS sequence"/>
</dbReference>
<dbReference type="GO" id="GO:0004671">
    <property type="term" value="F:protein C-terminal S-isoprenylcysteine carboxyl O-methyltransferase activity"/>
    <property type="evidence" value="ECO:0007669"/>
    <property type="project" value="UniProtKB-EC"/>
</dbReference>
<dbReference type="PANTHER" id="PTHR12714">
    <property type="entry name" value="PROTEIN-S ISOPRENYLCYSTEINE O-METHYLTRANSFERASE"/>
    <property type="match status" value="1"/>
</dbReference>
<comment type="caution">
    <text evidence="6">The sequence shown here is derived from an EMBL/GenBank/DDBJ whole genome shotgun (WGS) entry which is preliminary data.</text>
</comment>
<keyword evidence="5" id="KW-0256">Endoplasmic reticulum</keyword>
<keyword evidence="5" id="KW-0949">S-adenosyl-L-methionine</keyword>